<dbReference type="Proteomes" id="UP000664620">
    <property type="component" value="Unassembled WGS sequence"/>
</dbReference>
<dbReference type="GO" id="GO:0008270">
    <property type="term" value="F:zinc ion binding"/>
    <property type="evidence" value="ECO:0007669"/>
    <property type="project" value="TreeGrafter"/>
</dbReference>
<evidence type="ECO:0000259" key="1">
    <source>
        <dbReference type="Pfam" id="PF17788"/>
    </source>
</evidence>
<evidence type="ECO:0000313" key="3">
    <source>
        <dbReference type="Proteomes" id="UP000664620"/>
    </source>
</evidence>
<dbReference type="AlphaFoldDB" id="A0A939SSC6"/>
<dbReference type="Pfam" id="PF17788">
    <property type="entry name" value="HypF_C"/>
    <property type="match status" value="1"/>
</dbReference>
<sequence>MKIPSAARSEAVLSQHWRSWRGVEQQWRSALQLMQSIYAFVPQRVVVDAHPGYRSTQWAASLPCRWRQCCITMPTPRHAGGAPLADGGDVIALTLDGIGMGENGALWGGSACGSTIANANILADAAVALRGDWRHASRGEIAGPLWPLSLTGRIIRRPPPCASATQLAAAGAGHRARD</sequence>
<accession>A0A939SSC6</accession>
<dbReference type="InterPro" id="IPR041440">
    <property type="entry name" value="HypF_C"/>
</dbReference>
<gene>
    <name evidence="2" type="ORF">J4734_07605</name>
</gene>
<name>A0A939SSC6_KLEPN</name>
<proteinExistence type="predicted"/>
<dbReference type="EMBL" id="JAGETO010000025">
    <property type="protein sequence ID" value="MBO2029154.1"/>
    <property type="molecule type" value="Genomic_DNA"/>
</dbReference>
<dbReference type="GO" id="GO:0051604">
    <property type="term" value="P:protein maturation"/>
    <property type="evidence" value="ECO:0007669"/>
    <property type="project" value="TreeGrafter"/>
</dbReference>
<dbReference type="PANTHER" id="PTHR42959:SF1">
    <property type="entry name" value="CARBAMOYLTRANSFERASE HYPF"/>
    <property type="match status" value="1"/>
</dbReference>
<protein>
    <recommendedName>
        <fullName evidence="1">HypF Kae1-like domain-containing protein</fullName>
    </recommendedName>
</protein>
<feature type="domain" description="HypF Kae1-like" evidence="1">
    <location>
        <begin position="8"/>
        <end position="62"/>
    </location>
</feature>
<organism evidence="2 3">
    <name type="scientific">Klebsiella pneumoniae</name>
    <dbReference type="NCBI Taxonomy" id="573"/>
    <lineage>
        <taxon>Bacteria</taxon>
        <taxon>Pseudomonadati</taxon>
        <taxon>Pseudomonadota</taxon>
        <taxon>Gammaproteobacteria</taxon>
        <taxon>Enterobacterales</taxon>
        <taxon>Enterobacteriaceae</taxon>
        <taxon>Klebsiella/Raoultella group</taxon>
        <taxon>Klebsiella</taxon>
        <taxon>Klebsiella pneumoniae complex</taxon>
    </lineage>
</organism>
<dbReference type="PANTHER" id="PTHR42959">
    <property type="entry name" value="CARBAMOYLTRANSFERASE"/>
    <property type="match status" value="1"/>
</dbReference>
<dbReference type="InterPro" id="IPR051060">
    <property type="entry name" value="Carbamoyltrans_HypF-like"/>
</dbReference>
<evidence type="ECO:0000313" key="2">
    <source>
        <dbReference type="EMBL" id="MBO2029154.1"/>
    </source>
</evidence>
<comment type="caution">
    <text evidence="2">The sequence shown here is derived from an EMBL/GenBank/DDBJ whole genome shotgun (WGS) entry which is preliminary data.</text>
</comment>
<dbReference type="Gene3D" id="3.30.420.360">
    <property type="match status" value="1"/>
</dbReference>
<dbReference type="GO" id="GO:0016743">
    <property type="term" value="F:carboxyl- or carbamoyltransferase activity"/>
    <property type="evidence" value="ECO:0007669"/>
    <property type="project" value="TreeGrafter"/>
</dbReference>
<reference evidence="2" key="1">
    <citation type="submission" date="2021-03" db="EMBL/GenBank/DDBJ databases">
        <title>Molecular epidemiology and mechanisms of colistin and carbapenem resistance in Enterobacteriaceae from clinical isolates, the environment and porcine samples in Pretoria, South Africa.</title>
        <authorList>
            <person name="Bogoshi D."/>
            <person name="Mbelle N.M."/>
            <person name="Naidoo V."/>
            <person name="Osei Sekyere J."/>
        </authorList>
    </citation>
    <scope>NUCLEOTIDE SEQUENCE</scope>
    <source>
        <strain evidence="2">C034</strain>
    </source>
</reference>